<organism evidence="2">
    <name type="scientific">bioreactor metagenome</name>
    <dbReference type="NCBI Taxonomy" id="1076179"/>
    <lineage>
        <taxon>unclassified sequences</taxon>
        <taxon>metagenomes</taxon>
        <taxon>ecological metagenomes</taxon>
    </lineage>
</organism>
<comment type="caution">
    <text evidence="2">The sequence shown here is derived from an EMBL/GenBank/DDBJ whole genome shotgun (WGS) entry which is preliminary data.</text>
</comment>
<sequence>MPQSDIVIAEAWPEEADLWQAGKALYAAENIVSDGGDIIIIAALTEGFGPHRLYAELMNKSVSEIISYRNGDENSSIAAAAAFVTAQVRKKAKISIVTNSPYSVNITEVTGIRTYKTLQEAVDKVFSLKKTVAVLYQAPLMLPVREETVR</sequence>
<dbReference type="EMBL" id="VSSQ01041049">
    <property type="protein sequence ID" value="MPM94404.1"/>
    <property type="molecule type" value="Genomic_DNA"/>
</dbReference>
<dbReference type="AlphaFoldDB" id="A0A645DXZ8"/>
<accession>A0A645DXZ8</accession>
<dbReference type="InterPro" id="IPR048068">
    <property type="entry name" value="LarA-like"/>
</dbReference>
<evidence type="ECO:0000313" key="2">
    <source>
        <dbReference type="EMBL" id="MPM94404.1"/>
    </source>
</evidence>
<gene>
    <name evidence="2" type="ORF">SDC9_141550</name>
</gene>
<feature type="domain" description="Lactate racemase C-terminal" evidence="1">
    <location>
        <begin position="3"/>
        <end position="131"/>
    </location>
</feature>
<dbReference type="Gene3D" id="3.90.226.30">
    <property type="match status" value="1"/>
</dbReference>
<dbReference type="Pfam" id="PF21113">
    <property type="entry name" value="LarA_C"/>
    <property type="match status" value="1"/>
</dbReference>
<dbReference type="InterPro" id="IPR043166">
    <property type="entry name" value="LarA-like_C"/>
</dbReference>
<dbReference type="InterPro" id="IPR048520">
    <property type="entry name" value="LarA_C"/>
</dbReference>
<dbReference type="PANTHER" id="PTHR33171:SF17">
    <property type="entry name" value="LARA-LIKE N-TERMINAL DOMAIN-CONTAINING PROTEIN"/>
    <property type="match status" value="1"/>
</dbReference>
<dbReference type="PANTHER" id="PTHR33171">
    <property type="entry name" value="LAR_N DOMAIN-CONTAINING PROTEIN"/>
    <property type="match status" value="1"/>
</dbReference>
<name>A0A645DXZ8_9ZZZZ</name>
<protein>
    <recommendedName>
        <fullName evidence="1">Lactate racemase C-terminal domain-containing protein</fullName>
    </recommendedName>
</protein>
<evidence type="ECO:0000259" key="1">
    <source>
        <dbReference type="Pfam" id="PF21113"/>
    </source>
</evidence>
<proteinExistence type="predicted"/>
<reference evidence="2" key="1">
    <citation type="submission" date="2019-08" db="EMBL/GenBank/DDBJ databases">
        <authorList>
            <person name="Kucharzyk K."/>
            <person name="Murdoch R.W."/>
            <person name="Higgins S."/>
            <person name="Loffler F."/>
        </authorList>
    </citation>
    <scope>NUCLEOTIDE SEQUENCE</scope>
</reference>